<comment type="caution">
    <text evidence="2">The sequence shown here is derived from an EMBL/GenBank/DDBJ whole genome shotgun (WGS) entry which is preliminary data.</text>
</comment>
<protein>
    <recommendedName>
        <fullName evidence="4">PH domain-containing protein</fullName>
    </recommendedName>
</protein>
<organism evidence="2 3">
    <name type="scientific">Christiangramia forsetii</name>
    <dbReference type="NCBI Taxonomy" id="411153"/>
    <lineage>
        <taxon>Bacteria</taxon>
        <taxon>Pseudomonadati</taxon>
        <taxon>Bacteroidota</taxon>
        <taxon>Flavobacteriia</taxon>
        <taxon>Flavobacteriales</taxon>
        <taxon>Flavobacteriaceae</taxon>
        <taxon>Christiangramia</taxon>
    </lineage>
</organism>
<evidence type="ECO:0008006" key="4">
    <source>
        <dbReference type="Google" id="ProtNLM"/>
    </source>
</evidence>
<gene>
    <name evidence="2" type="ORF">GCM10011532_05120</name>
</gene>
<accession>A0ABQ1WCJ6</accession>
<proteinExistence type="predicted"/>
<keyword evidence="1" id="KW-1133">Transmembrane helix</keyword>
<evidence type="ECO:0000313" key="2">
    <source>
        <dbReference type="EMBL" id="GGG24756.1"/>
    </source>
</evidence>
<dbReference type="EMBL" id="BMIX01000001">
    <property type="protein sequence ID" value="GGG24756.1"/>
    <property type="molecule type" value="Genomic_DNA"/>
</dbReference>
<keyword evidence="1" id="KW-0472">Membrane</keyword>
<name>A0ABQ1WCJ6_9FLAO</name>
<dbReference type="RefSeq" id="WP_011710218.1">
    <property type="nucleotide sequence ID" value="NZ_BMIX01000001.1"/>
</dbReference>
<feature type="transmembrane region" description="Helical" evidence="1">
    <location>
        <begin position="12"/>
        <end position="32"/>
    </location>
</feature>
<sequence length="158" mass="18544">MRVFKEIQAFRQWWILLILAITVIGISIKIYFEISNSNFEIWDIGSFILIIAFCGLFWNMKLHTKIDAKGISARFEPFPFFRKNYKWNEISKCHVRKYSALTEYGGWGIRGLGSAKAYNVSGNMGIQIITKKHEKFLIGTNKPEDARKVIRRYQEKLQ</sequence>
<reference evidence="3" key="1">
    <citation type="journal article" date="2019" name="Int. J. Syst. Evol. Microbiol.">
        <title>The Global Catalogue of Microorganisms (GCM) 10K type strain sequencing project: providing services to taxonomists for standard genome sequencing and annotation.</title>
        <authorList>
            <consortium name="The Broad Institute Genomics Platform"/>
            <consortium name="The Broad Institute Genome Sequencing Center for Infectious Disease"/>
            <person name="Wu L."/>
            <person name="Ma J."/>
        </authorList>
    </citation>
    <scope>NUCLEOTIDE SEQUENCE [LARGE SCALE GENOMIC DNA]</scope>
    <source>
        <strain evidence="3">CGMCC 1.15422</strain>
    </source>
</reference>
<evidence type="ECO:0000256" key="1">
    <source>
        <dbReference type="SAM" id="Phobius"/>
    </source>
</evidence>
<keyword evidence="3" id="KW-1185">Reference proteome</keyword>
<feature type="transmembrane region" description="Helical" evidence="1">
    <location>
        <begin position="44"/>
        <end position="60"/>
    </location>
</feature>
<keyword evidence="1" id="KW-0812">Transmembrane</keyword>
<evidence type="ECO:0000313" key="3">
    <source>
        <dbReference type="Proteomes" id="UP000605733"/>
    </source>
</evidence>
<dbReference type="Proteomes" id="UP000605733">
    <property type="component" value="Unassembled WGS sequence"/>
</dbReference>